<name>A0A7C9K6A4_9GAMM</name>
<organism evidence="1 2">
    <name type="scientific">Vreelandella alkaliphila</name>
    <dbReference type="NCBI Taxonomy" id="272774"/>
    <lineage>
        <taxon>Bacteria</taxon>
        <taxon>Pseudomonadati</taxon>
        <taxon>Pseudomonadota</taxon>
        <taxon>Gammaproteobacteria</taxon>
        <taxon>Oceanospirillales</taxon>
        <taxon>Halomonadaceae</taxon>
        <taxon>Vreelandella</taxon>
    </lineage>
</organism>
<proteinExistence type="predicted"/>
<comment type="caution">
    <text evidence="1">The sequence shown here is derived from an EMBL/GenBank/DDBJ whole genome shotgun (WGS) entry which is preliminary data.</text>
</comment>
<dbReference type="Proteomes" id="UP000480312">
    <property type="component" value="Unassembled WGS sequence"/>
</dbReference>
<dbReference type="RefSeq" id="WP_162218189.1">
    <property type="nucleotide sequence ID" value="NZ_JAAEHK010000007.1"/>
</dbReference>
<gene>
    <name evidence="1" type="ORF">GPL32_07225</name>
</gene>
<protein>
    <submittedName>
        <fullName evidence="1">Uncharacterized protein</fullName>
    </submittedName>
</protein>
<evidence type="ECO:0000313" key="2">
    <source>
        <dbReference type="Proteomes" id="UP000480312"/>
    </source>
</evidence>
<accession>A0A7C9K6A4</accession>
<dbReference type="EMBL" id="JAAEHK010000007">
    <property type="protein sequence ID" value="NDL70299.1"/>
    <property type="molecule type" value="Genomic_DNA"/>
</dbReference>
<dbReference type="AlphaFoldDB" id="A0A7C9K6A4"/>
<evidence type="ECO:0000313" key="1">
    <source>
        <dbReference type="EMBL" id="NDL70299.1"/>
    </source>
</evidence>
<sequence length="99" mass="10982">MNTLKSSGTRIHLHTIADHFSGVRKMVRLGTDDHFPDVRKMIGIDSGNHFVSVNKMVKRGFGSQHTIKRQSCLSCLSFPRRGESKGVNALSSNQDGVEK</sequence>
<reference evidence="1 2" key="1">
    <citation type="submission" date="2020-01" db="EMBL/GenBank/DDBJ databases">
        <title>Whole genome sequencing of Halomonas alkaliphila strain LS44.</title>
        <authorList>
            <person name="Kumar S."/>
            <person name="Paul D."/>
            <person name="Shouche Y."/>
            <person name="Suryavanshi M.V."/>
        </authorList>
    </citation>
    <scope>NUCLEOTIDE SEQUENCE [LARGE SCALE GENOMIC DNA]</scope>
    <source>
        <strain evidence="1 2">LS44</strain>
    </source>
</reference>